<dbReference type="InterPro" id="IPR011759">
    <property type="entry name" value="Cyt_c_oxidase_su2_TM_dom"/>
</dbReference>
<sequence length="307" mass="34115">MKLTKYLKPTGWLLAGAAALLLSGCDAVLLDPKGSIGVQERNLIYTAFGLMLIVVIPVIVMTFLFAWKYRATNKDAKYTPNWAHSYKIEAVVWLVPLAIVVFLSILSWKTSHELDPFKPLDHPEQPLVIEAVSMDWKWLFIYPEQGIASVNEIAIPVNRPVQFKITSESVMNTLSIPALGGMIYAMSGMQSQLHLIADHPGEFEGRSANYSGAGFSDMIFAVHAVPTAGDFDAWVNKVKQSGGKTLDQASYTELAKPSEKQPVVYYSTVEPDLFRTVIKKFMKSDFSKQTDHVMDMSQHGGQHGTEE</sequence>
<dbReference type="SUPFAM" id="SSF49503">
    <property type="entry name" value="Cupredoxins"/>
    <property type="match status" value="1"/>
</dbReference>
<dbReference type="PROSITE" id="PS51257">
    <property type="entry name" value="PROKAR_LIPOPROTEIN"/>
    <property type="match status" value="1"/>
</dbReference>
<evidence type="ECO:0000313" key="18">
    <source>
        <dbReference type="EMBL" id="ALZ85963.1"/>
    </source>
</evidence>
<dbReference type="InterPro" id="IPR008972">
    <property type="entry name" value="Cupredoxin"/>
</dbReference>
<dbReference type="CDD" id="cd04212">
    <property type="entry name" value="CuRO_UO_II"/>
    <property type="match status" value="1"/>
</dbReference>
<dbReference type="PIRSF" id="PIRSF000292">
    <property type="entry name" value="Ubi_od_II"/>
    <property type="match status" value="1"/>
</dbReference>
<name>A0A0U4VRX5_9PSED</name>
<dbReference type="GO" id="GO:0042773">
    <property type="term" value="P:ATP synthesis coupled electron transport"/>
    <property type="evidence" value="ECO:0007669"/>
    <property type="project" value="TreeGrafter"/>
</dbReference>
<dbReference type="Gene3D" id="2.60.40.420">
    <property type="entry name" value="Cupredoxins - blue copper proteins"/>
    <property type="match status" value="1"/>
</dbReference>
<keyword evidence="10 14" id="KW-0560">Oxidoreductase</keyword>
<evidence type="ECO:0000256" key="15">
    <source>
        <dbReference type="SAM" id="Phobius"/>
    </source>
</evidence>
<reference evidence="18 19" key="1">
    <citation type="submission" date="2016-01" db="EMBL/GenBank/DDBJ databases">
        <title>Annotation of Pseudomonas oryzihabitans USDA-ARS-USMARC-56511.</title>
        <authorList>
            <person name="Harhay G.P."/>
            <person name="Harhay D.M."/>
            <person name="Smith T.P.L."/>
            <person name="Bono J.L."/>
            <person name="Heaton M.P."/>
            <person name="Clawson M.L."/>
            <person name="Chitko-Mckown C.G."/>
            <person name="Capik S.F."/>
            <person name="DeDonder K.D."/>
            <person name="Apley M.D."/>
            <person name="Lubbers B.V."/>
            <person name="White B.J."/>
            <person name="Larson R.L."/>
        </authorList>
    </citation>
    <scope>NUCLEOTIDE SEQUENCE [LARGE SCALE GENOMIC DNA]</scope>
    <source>
        <strain evidence="18 19">USDA-ARS-USMARC-56511</strain>
    </source>
</reference>
<keyword evidence="7" id="KW-0732">Signal</keyword>
<evidence type="ECO:0000256" key="13">
    <source>
        <dbReference type="ARBA" id="ARBA00023288"/>
    </source>
</evidence>
<dbReference type="KEGG" id="por:APT59_17795"/>
<keyword evidence="3 14" id="KW-0813">Transport</keyword>
<comment type="subcellular location">
    <subcellularLocation>
        <location evidence="1">Cell membrane</location>
        <topology evidence="1">Multi-pass membrane protein</topology>
    </subcellularLocation>
</comment>
<evidence type="ECO:0000256" key="4">
    <source>
        <dbReference type="ARBA" id="ARBA00022475"/>
    </source>
</evidence>
<dbReference type="GO" id="GO:0005886">
    <property type="term" value="C:plasma membrane"/>
    <property type="evidence" value="ECO:0007669"/>
    <property type="project" value="UniProtKB-SubCell"/>
</dbReference>
<evidence type="ECO:0000256" key="2">
    <source>
        <dbReference type="ARBA" id="ARBA00007866"/>
    </source>
</evidence>
<dbReference type="GO" id="GO:0004129">
    <property type="term" value="F:cytochrome-c oxidase activity"/>
    <property type="evidence" value="ECO:0007669"/>
    <property type="project" value="UniProtKB-UniRule"/>
</dbReference>
<proteinExistence type="inferred from homology"/>
<dbReference type="Pfam" id="PF00116">
    <property type="entry name" value="COX2"/>
    <property type="match status" value="1"/>
</dbReference>
<keyword evidence="5 14" id="KW-0679">Respiratory chain</keyword>
<dbReference type="Proteomes" id="UP000064137">
    <property type="component" value="Chromosome"/>
</dbReference>
<evidence type="ECO:0000313" key="19">
    <source>
        <dbReference type="Proteomes" id="UP000064137"/>
    </source>
</evidence>
<dbReference type="RefSeq" id="WP_059316077.1">
    <property type="nucleotide sequence ID" value="NZ_CP013987.1"/>
</dbReference>
<dbReference type="NCBIfam" id="TIGR01433">
    <property type="entry name" value="CyoA"/>
    <property type="match status" value="1"/>
</dbReference>
<dbReference type="PANTHER" id="PTHR22888">
    <property type="entry name" value="CYTOCHROME C OXIDASE, SUBUNIT II"/>
    <property type="match status" value="1"/>
</dbReference>
<evidence type="ECO:0000259" key="17">
    <source>
        <dbReference type="PROSITE" id="PS50999"/>
    </source>
</evidence>
<comment type="similarity">
    <text evidence="2 14">Belongs to the cytochrome c oxidase subunit 2 family.</text>
</comment>
<feature type="domain" description="Cytochrome oxidase subunit II transmembrane region profile" evidence="17">
    <location>
        <begin position="21"/>
        <end position="118"/>
    </location>
</feature>
<dbReference type="OrthoDB" id="9783445at2"/>
<dbReference type="PANTHER" id="PTHR22888:SF18">
    <property type="entry name" value="CYTOCHROME BO(3) UBIQUINOL OXIDASE SUBUNIT 2"/>
    <property type="match status" value="1"/>
</dbReference>
<dbReference type="InterPro" id="IPR006333">
    <property type="entry name" value="Cyt_o_ubiquinol_oxidase_su2"/>
</dbReference>
<evidence type="ECO:0000256" key="3">
    <source>
        <dbReference type="ARBA" id="ARBA00022448"/>
    </source>
</evidence>
<dbReference type="InterPro" id="IPR036257">
    <property type="entry name" value="Cyt_c_oxidase_su2_TM_sf"/>
</dbReference>
<evidence type="ECO:0000256" key="6">
    <source>
        <dbReference type="ARBA" id="ARBA00022692"/>
    </source>
</evidence>
<keyword evidence="13" id="KW-0449">Lipoprotein</keyword>
<dbReference type="GO" id="GO:0005507">
    <property type="term" value="F:copper ion binding"/>
    <property type="evidence" value="ECO:0007669"/>
    <property type="project" value="InterPro"/>
</dbReference>
<accession>A0A0U4VRX5</accession>
<keyword evidence="9 15" id="KW-1133">Transmembrane helix</keyword>
<dbReference type="EMBL" id="CP013987">
    <property type="protein sequence ID" value="ALZ85963.1"/>
    <property type="molecule type" value="Genomic_DNA"/>
</dbReference>
<dbReference type="GO" id="GO:0009486">
    <property type="term" value="F:cytochrome bo3 ubiquinol oxidase activity"/>
    <property type="evidence" value="ECO:0007669"/>
    <property type="project" value="InterPro"/>
</dbReference>
<keyword evidence="12" id="KW-0564">Palmitate</keyword>
<dbReference type="GO" id="GO:0016682">
    <property type="term" value="F:oxidoreductase activity, acting on diphenols and related substances as donors, oxygen as acceptor"/>
    <property type="evidence" value="ECO:0007669"/>
    <property type="project" value="InterPro"/>
</dbReference>
<dbReference type="PROSITE" id="PS50999">
    <property type="entry name" value="COX2_TM"/>
    <property type="match status" value="1"/>
</dbReference>
<keyword evidence="4 14" id="KW-1003">Cell membrane</keyword>
<dbReference type="InterPro" id="IPR010514">
    <property type="entry name" value="COX_ARM"/>
</dbReference>
<dbReference type="SUPFAM" id="SSF81464">
    <property type="entry name" value="Cytochrome c oxidase subunit II-like, transmembrane region"/>
    <property type="match status" value="1"/>
</dbReference>
<dbReference type="InterPro" id="IPR045187">
    <property type="entry name" value="CcO_II"/>
</dbReference>
<dbReference type="InterPro" id="IPR034227">
    <property type="entry name" value="CuRO_UO_II"/>
</dbReference>
<evidence type="ECO:0000256" key="9">
    <source>
        <dbReference type="ARBA" id="ARBA00022989"/>
    </source>
</evidence>
<feature type="transmembrane region" description="Helical" evidence="15">
    <location>
        <begin position="88"/>
        <end position="108"/>
    </location>
</feature>
<dbReference type="InterPro" id="IPR002429">
    <property type="entry name" value="CcO_II-like_C"/>
</dbReference>
<evidence type="ECO:0000256" key="5">
    <source>
        <dbReference type="ARBA" id="ARBA00022660"/>
    </source>
</evidence>
<feature type="domain" description="Cytochrome oxidase subunit II copper A binding" evidence="16">
    <location>
        <begin position="124"/>
        <end position="237"/>
    </location>
</feature>
<keyword evidence="11 14" id="KW-0472">Membrane</keyword>
<dbReference type="PROSITE" id="PS50857">
    <property type="entry name" value="COX2_CUA"/>
    <property type="match status" value="1"/>
</dbReference>
<evidence type="ECO:0000256" key="8">
    <source>
        <dbReference type="ARBA" id="ARBA00022982"/>
    </source>
</evidence>
<dbReference type="Gene3D" id="1.10.287.90">
    <property type="match status" value="1"/>
</dbReference>
<keyword evidence="8 14" id="KW-0249">Electron transport</keyword>
<gene>
    <name evidence="18" type="ORF">APT59_17795</name>
</gene>
<evidence type="ECO:0000256" key="11">
    <source>
        <dbReference type="ARBA" id="ARBA00023136"/>
    </source>
</evidence>
<evidence type="ECO:0000256" key="12">
    <source>
        <dbReference type="ARBA" id="ARBA00023139"/>
    </source>
</evidence>
<protein>
    <recommendedName>
        <fullName evidence="14">Ubiquinol oxidase subunit 2</fullName>
    </recommendedName>
</protein>
<evidence type="ECO:0000259" key="16">
    <source>
        <dbReference type="PROSITE" id="PS50857"/>
    </source>
</evidence>
<keyword evidence="6 15" id="KW-0812">Transmembrane</keyword>
<dbReference type="Pfam" id="PF06481">
    <property type="entry name" value="COX_ARM"/>
    <property type="match status" value="1"/>
</dbReference>
<organism evidence="18 19">
    <name type="scientific">Pseudomonas oryzihabitans</name>
    <dbReference type="NCBI Taxonomy" id="47885"/>
    <lineage>
        <taxon>Bacteria</taxon>
        <taxon>Pseudomonadati</taxon>
        <taxon>Pseudomonadota</taxon>
        <taxon>Gammaproteobacteria</taxon>
        <taxon>Pseudomonadales</taxon>
        <taxon>Pseudomonadaceae</taxon>
        <taxon>Pseudomonas</taxon>
    </lineage>
</organism>
<feature type="transmembrane region" description="Helical" evidence="15">
    <location>
        <begin position="43"/>
        <end position="67"/>
    </location>
</feature>
<evidence type="ECO:0000256" key="14">
    <source>
        <dbReference type="PIRNR" id="PIRNR000292"/>
    </source>
</evidence>
<dbReference type="AlphaFoldDB" id="A0A0U4VRX5"/>
<evidence type="ECO:0000256" key="10">
    <source>
        <dbReference type="ARBA" id="ARBA00023002"/>
    </source>
</evidence>
<evidence type="ECO:0000256" key="7">
    <source>
        <dbReference type="ARBA" id="ARBA00022729"/>
    </source>
</evidence>
<evidence type="ECO:0000256" key="1">
    <source>
        <dbReference type="ARBA" id="ARBA00004651"/>
    </source>
</evidence>